<dbReference type="InterPro" id="IPR000184">
    <property type="entry name" value="Bac_surfAg_D15"/>
</dbReference>
<evidence type="ECO:0000256" key="3">
    <source>
        <dbReference type="ARBA" id="ARBA00022729"/>
    </source>
</evidence>
<feature type="domain" description="Bacterial surface antigen (D15)" evidence="6">
    <location>
        <begin position="432"/>
        <end position="784"/>
    </location>
</feature>
<proteinExistence type="predicted"/>
<dbReference type="Gene3D" id="3.10.20.310">
    <property type="entry name" value="membrane protein fhac"/>
    <property type="match status" value="1"/>
</dbReference>
<organism evidence="8 9">
    <name type="scientific">Alistipes hominis</name>
    <dbReference type="NCBI Taxonomy" id="2763015"/>
    <lineage>
        <taxon>Bacteria</taxon>
        <taxon>Pseudomonadati</taxon>
        <taxon>Bacteroidota</taxon>
        <taxon>Bacteroidia</taxon>
        <taxon>Bacteroidales</taxon>
        <taxon>Rikenellaceae</taxon>
        <taxon>Alistipes</taxon>
    </lineage>
</organism>
<evidence type="ECO:0000259" key="6">
    <source>
        <dbReference type="Pfam" id="PF01103"/>
    </source>
</evidence>
<keyword evidence="5" id="KW-0998">Cell outer membrane</keyword>
<accession>A0ABR7CKP6</accession>
<comment type="caution">
    <text evidence="8">The sequence shown here is derived from an EMBL/GenBank/DDBJ whole genome shotgun (WGS) entry which is preliminary data.</text>
</comment>
<dbReference type="PANTHER" id="PTHR12815">
    <property type="entry name" value="SORTING AND ASSEMBLY MACHINERY SAMM50 PROTEIN FAMILY MEMBER"/>
    <property type="match status" value="1"/>
</dbReference>
<evidence type="ECO:0000256" key="1">
    <source>
        <dbReference type="ARBA" id="ARBA00004370"/>
    </source>
</evidence>
<evidence type="ECO:0000256" key="2">
    <source>
        <dbReference type="ARBA" id="ARBA00022692"/>
    </source>
</evidence>
<name>A0ABR7CKP6_9BACT</name>
<dbReference type="Pfam" id="PF01103">
    <property type="entry name" value="Omp85"/>
    <property type="match status" value="1"/>
</dbReference>
<evidence type="ECO:0000259" key="7">
    <source>
        <dbReference type="Pfam" id="PF07244"/>
    </source>
</evidence>
<keyword evidence="3" id="KW-0732">Signal</keyword>
<evidence type="ECO:0000313" key="8">
    <source>
        <dbReference type="EMBL" id="MBC5616229.1"/>
    </source>
</evidence>
<keyword evidence="2" id="KW-0812">Transmembrane</keyword>
<sequence>MRLPVVVVCGCLLAACSATRHIPSGQYLLSKSDVRIEREKQLTRDERATRTELEQFIRQHPTKRFLGTNFYLWAYNSADPDKTNWWNRFKRRIGKEPVLLDSTLTARSAEGMKIYLNGKGFLDASTAFRVDTSGKKAKVTYLARQGEPYRIGSIRYDFRDRSLQSIIFSDTISTLLHTGDIFDANTLDDERVRITSFLKNRGYYNFSINNISYVADSTAGNRTVNLTMVVKRYMAGYTAEGEATLDDNRIYRIRNIYIYPDYNPSAAVSDSLYESRLDTLDYKGLKIVYDTRSKVRAEILRRTISLYPNYLYNADEVKRTYENIMRLDYYKSASILFSEAEGDTLLRDNRITYIGQSQDSTGVGEASYGTEHYLNCTIFCTPALRQGYSLELEGTTSADYFGIAATVGYQNRNLFRGVELFDIKVRGGYEFMRVKQKRNSFELGVSTSFSFPRFITPLRIDRYNRAFNPRTKVEVSYSVQRRPYYHRTLASGVWGYTWGNGKNSTFVLRPADISVVKLRQIDTAFLEQLQNPYLRNSYESQLIAGLSGSYIFNNQKINTERNSLALRFNFETNGNLIDGLSHLFGRSSGEEYYKLFGIRYAQYFRFDLNLARKFVLGPKTSLVYRFYGGWGYAYGNSTSIPFERLFYCGGSNSMRGWLARTLGPGNEVRWVSDYPTQLGNFKLETNLEARFPVWGILQGALFFDVGNIWFLGQGGYGEESQFKIDRFYKQLGFNTGLGARFDFSFFVFRIDWGIKLHNPNEAAGQRWIQNFRMQNTTLNFGVGYPF</sequence>
<dbReference type="InterPro" id="IPR039910">
    <property type="entry name" value="D15-like"/>
</dbReference>
<dbReference type="Gene3D" id="2.40.160.50">
    <property type="entry name" value="membrane protein fhac: a member of the omp85/tpsb transporter family"/>
    <property type="match status" value="1"/>
</dbReference>
<gene>
    <name evidence="8" type="ORF">H8S08_04235</name>
</gene>
<dbReference type="EMBL" id="JACOOK010000002">
    <property type="protein sequence ID" value="MBC5616229.1"/>
    <property type="molecule type" value="Genomic_DNA"/>
</dbReference>
<dbReference type="Proteomes" id="UP000636891">
    <property type="component" value="Unassembled WGS sequence"/>
</dbReference>
<keyword evidence="4" id="KW-0472">Membrane</keyword>
<evidence type="ECO:0000313" key="9">
    <source>
        <dbReference type="Proteomes" id="UP000636891"/>
    </source>
</evidence>
<protein>
    <submittedName>
        <fullName evidence="8">BamA/TamA family outer membrane protein</fullName>
    </submittedName>
</protein>
<keyword evidence="9" id="KW-1185">Reference proteome</keyword>
<reference evidence="8 9" key="1">
    <citation type="submission" date="2020-08" db="EMBL/GenBank/DDBJ databases">
        <title>Genome public.</title>
        <authorList>
            <person name="Liu C."/>
            <person name="Sun Q."/>
        </authorList>
    </citation>
    <scope>NUCLEOTIDE SEQUENCE [LARGE SCALE GENOMIC DNA]</scope>
    <source>
        <strain evidence="8 9">New-7</strain>
    </source>
</reference>
<evidence type="ECO:0000256" key="5">
    <source>
        <dbReference type="ARBA" id="ARBA00023237"/>
    </source>
</evidence>
<comment type="subcellular location">
    <subcellularLocation>
        <location evidence="1">Membrane</location>
    </subcellularLocation>
</comment>
<dbReference type="PROSITE" id="PS51257">
    <property type="entry name" value="PROKAR_LIPOPROTEIN"/>
    <property type="match status" value="1"/>
</dbReference>
<evidence type="ECO:0000256" key="4">
    <source>
        <dbReference type="ARBA" id="ARBA00023136"/>
    </source>
</evidence>
<dbReference type="InterPro" id="IPR010827">
    <property type="entry name" value="BamA/TamA_POTRA"/>
</dbReference>
<dbReference type="PANTHER" id="PTHR12815:SF47">
    <property type="entry name" value="TRANSLOCATION AND ASSEMBLY MODULE SUBUNIT TAMA"/>
    <property type="match status" value="1"/>
</dbReference>
<feature type="domain" description="POTRA" evidence="7">
    <location>
        <begin position="160"/>
        <end position="231"/>
    </location>
</feature>
<dbReference type="Pfam" id="PF07244">
    <property type="entry name" value="POTRA"/>
    <property type="match status" value="1"/>
</dbReference>